<gene>
    <name evidence="1" type="ORF">ACD_78C00274G0005</name>
</gene>
<dbReference type="EMBL" id="AMFJ01034274">
    <property type="protein sequence ID" value="EKD29778.1"/>
    <property type="molecule type" value="Genomic_DNA"/>
</dbReference>
<protein>
    <submittedName>
        <fullName evidence="1">Uncharacterized protein</fullName>
    </submittedName>
</protein>
<dbReference type="AlphaFoldDB" id="K1YBR8"/>
<proteinExistence type="predicted"/>
<organism evidence="1">
    <name type="scientific">uncultured bacterium</name>
    <name type="common">gcode 4</name>
    <dbReference type="NCBI Taxonomy" id="1234023"/>
    <lineage>
        <taxon>Bacteria</taxon>
        <taxon>environmental samples</taxon>
    </lineage>
</organism>
<evidence type="ECO:0000313" key="1">
    <source>
        <dbReference type="EMBL" id="EKD29778.1"/>
    </source>
</evidence>
<sequence length="272" mass="31215">MSSYIKSFGKSVWARWGEELNNFMNSRKELLYVREFQIAIFLTLVPLLLSPLFLFVPEGSGFMVLIILLITISVYTWLVGLWFITVGSALFDNIPVFSDISGIVDGIDGLGANKVRHVSTILKKKEYLENRLTEWMRWILIFLTIRLFGKSKRMMKESFVRIFRFGQIWDGLSRIFVAMLISTIPVCTITGIGLFGILANLRPSIARLPLLLMALVYTIMIISLITSFHGPVVAILAVPLIFGGYTFFFAEKEELLMVRGIFRYIREEVRYE</sequence>
<comment type="caution">
    <text evidence="1">The sequence shown here is derived from an EMBL/GenBank/DDBJ whole genome shotgun (WGS) entry which is preliminary data.</text>
</comment>
<reference evidence="1" key="1">
    <citation type="journal article" date="2012" name="Science">
        <title>Fermentation, hydrogen, and sulfur metabolism in multiple uncultivated bacterial phyla.</title>
        <authorList>
            <person name="Wrighton K.C."/>
            <person name="Thomas B.C."/>
            <person name="Sharon I."/>
            <person name="Miller C.S."/>
            <person name="Castelle C.J."/>
            <person name="VerBerkmoes N.C."/>
            <person name="Wilkins M.J."/>
            <person name="Hettich R.L."/>
            <person name="Lipton M.S."/>
            <person name="Williams K.H."/>
            <person name="Long P.E."/>
            <person name="Banfield J.F."/>
        </authorList>
    </citation>
    <scope>NUCLEOTIDE SEQUENCE [LARGE SCALE GENOMIC DNA]</scope>
</reference>
<accession>K1YBR8</accession>
<name>K1YBR8_9BACT</name>